<dbReference type="PANTHER" id="PTHR44554">
    <property type="entry name" value="LRP2-BINDING PROTEIN"/>
    <property type="match status" value="1"/>
</dbReference>
<evidence type="ECO:0000256" key="5">
    <source>
        <dbReference type="ARBA" id="ARBA00037614"/>
    </source>
</evidence>
<dbReference type="GO" id="GO:0005737">
    <property type="term" value="C:cytoplasm"/>
    <property type="evidence" value="ECO:0007669"/>
    <property type="project" value="UniProtKB-SubCell"/>
</dbReference>
<evidence type="ECO:0000256" key="2">
    <source>
        <dbReference type="ARBA" id="ARBA00022490"/>
    </source>
</evidence>
<sequence>MEGIGSEPIPIVSTTKTVSDILSNHDSDSEPQTDEVEEYLKERAEHNYPQALFQLGHFYFEQERYAEAKIIFERIHDKDYQAKYLLAVMHYDGIGTDENYELGIQYMREIATAKNKGMSNLIASAKYNLGRAYFQGFGVKQSNEKAEKLWIQAAQGDDEGSVKAQAALGLFYSQEENVDLEKAFYWHKIATANGSLESQGALGAMYWKGQGTKQNVEAALNCFKQASERGNVYAQGCLVAHYYTRKLYKRAVELAKTVTTNDGIFETARSTDCLPSYIIKGMAMSCFYYARCLQNGLGATRDTSEAKKLYSKACKYDLDVVAALQQDMTFGFI</sequence>
<evidence type="ECO:0000313" key="7">
    <source>
        <dbReference type="EMBL" id="EDV22763.1"/>
    </source>
</evidence>
<reference evidence="7 8" key="1">
    <citation type="journal article" date="2008" name="Nature">
        <title>The Trichoplax genome and the nature of placozoans.</title>
        <authorList>
            <person name="Srivastava M."/>
            <person name="Begovic E."/>
            <person name="Chapman J."/>
            <person name="Putnam N.H."/>
            <person name="Hellsten U."/>
            <person name="Kawashima T."/>
            <person name="Kuo A."/>
            <person name="Mitros T."/>
            <person name="Salamov A."/>
            <person name="Carpenter M.L."/>
            <person name="Signorovitch A.Y."/>
            <person name="Moreno M.A."/>
            <person name="Kamm K."/>
            <person name="Grimwood J."/>
            <person name="Schmutz J."/>
            <person name="Shapiro H."/>
            <person name="Grigoriev I.V."/>
            <person name="Buss L.W."/>
            <person name="Schierwater B."/>
            <person name="Dellaporta S.L."/>
            <person name="Rokhsar D.S."/>
        </authorList>
    </citation>
    <scope>NUCLEOTIDE SEQUENCE [LARGE SCALE GENOMIC DNA]</scope>
    <source>
        <strain evidence="7 8">Grell-BS-1999</strain>
    </source>
</reference>
<dbReference type="InParanoid" id="B3S3B7"/>
<dbReference type="GeneID" id="6756019"/>
<dbReference type="AlphaFoldDB" id="B3S3B7"/>
<dbReference type="HOGENOM" id="CLU_068264_0_0_1"/>
<evidence type="ECO:0000256" key="6">
    <source>
        <dbReference type="ARBA" id="ARBA00039954"/>
    </source>
</evidence>
<dbReference type="Pfam" id="PF08238">
    <property type="entry name" value="Sel1"/>
    <property type="match status" value="5"/>
</dbReference>
<comment type="subcellular location">
    <subcellularLocation>
        <location evidence="1">Cytoplasm</location>
    </subcellularLocation>
</comment>
<dbReference type="eggNOG" id="KOG1550">
    <property type="taxonomic scope" value="Eukaryota"/>
</dbReference>
<dbReference type="InterPro" id="IPR011990">
    <property type="entry name" value="TPR-like_helical_dom_sf"/>
</dbReference>
<dbReference type="EMBL" id="DS985248">
    <property type="protein sequence ID" value="EDV22763.1"/>
    <property type="molecule type" value="Genomic_DNA"/>
</dbReference>
<dbReference type="CTD" id="6756019"/>
<dbReference type="InterPro" id="IPR052323">
    <property type="entry name" value="LRP2-binding"/>
</dbReference>
<comment type="function">
    <text evidence="5">May act as an adapter that regulates LRP2 function.</text>
</comment>
<dbReference type="OrthoDB" id="2384430at2759"/>
<dbReference type="STRING" id="10228.B3S3B7"/>
<keyword evidence="3" id="KW-0677">Repeat</keyword>
<evidence type="ECO:0000256" key="1">
    <source>
        <dbReference type="ARBA" id="ARBA00004496"/>
    </source>
</evidence>
<protein>
    <recommendedName>
        <fullName evidence="6">LRP2-binding protein</fullName>
    </recommendedName>
</protein>
<evidence type="ECO:0000256" key="4">
    <source>
        <dbReference type="ARBA" id="ARBA00022803"/>
    </source>
</evidence>
<dbReference type="InterPro" id="IPR006597">
    <property type="entry name" value="Sel1-like"/>
</dbReference>
<proteinExistence type="predicted"/>
<keyword evidence="4" id="KW-0802">TPR repeat</keyword>
<evidence type="ECO:0000256" key="3">
    <source>
        <dbReference type="ARBA" id="ARBA00022737"/>
    </source>
</evidence>
<name>B3S3B7_TRIAD</name>
<keyword evidence="8" id="KW-1185">Reference proteome</keyword>
<accession>B3S3B7</accession>
<dbReference type="SUPFAM" id="SSF81901">
    <property type="entry name" value="HCP-like"/>
    <property type="match status" value="1"/>
</dbReference>
<dbReference type="RefSeq" id="XP_002114629.1">
    <property type="nucleotide sequence ID" value="XM_002114593.1"/>
</dbReference>
<dbReference type="Proteomes" id="UP000009022">
    <property type="component" value="Unassembled WGS sequence"/>
</dbReference>
<evidence type="ECO:0000313" key="8">
    <source>
        <dbReference type="Proteomes" id="UP000009022"/>
    </source>
</evidence>
<dbReference type="PhylomeDB" id="B3S3B7"/>
<organism evidence="7 8">
    <name type="scientific">Trichoplax adhaerens</name>
    <name type="common">Trichoplax reptans</name>
    <dbReference type="NCBI Taxonomy" id="10228"/>
    <lineage>
        <taxon>Eukaryota</taxon>
        <taxon>Metazoa</taxon>
        <taxon>Placozoa</taxon>
        <taxon>Uniplacotomia</taxon>
        <taxon>Trichoplacea</taxon>
        <taxon>Trichoplacidae</taxon>
        <taxon>Trichoplax</taxon>
    </lineage>
</organism>
<dbReference type="FunCoup" id="B3S3B7">
    <property type="interactions" value="35"/>
</dbReference>
<dbReference type="Gene3D" id="1.25.40.10">
    <property type="entry name" value="Tetratricopeptide repeat domain"/>
    <property type="match status" value="2"/>
</dbReference>
<gene>
    <name evidence="7" type="ORF">TRIADDRAFT_58662</name>
</gene>
<keyword evidence="2" id="KW-0963">Cytoplasm</keyword>
<dbReference type="OMA" id="TDHYTHA"/>
<dbReference type="KEGG" id="tad:TRIADDRAFT_58662"/>
<dbReference type="PANTHER" id="PTHR44554:SF1">
    <property type="entry name" value="LRP2-BINDING PROTEIN"/>
    <property type="match status" value="1"/>
</dbReference>
<dbReference type="SMART" id="SM00671">
    <property type="entry name" value="SEL1"/>
    <property type="match status" value="6"/>
</dbReference>